<comment type="caution">
    <text evidence="4">The sequence shown here is derived from an EMBL/GenBank/DDBJ whole genome shotgun (WGS) entry which is preliminary data.</text>
</comment>
<dbReference type="EMBL" id="JABBPN010000005">
    <property type="protein sequence ID" value="NMO95800.1"/>
    <property type="molecule type" value="Genomic_DNA"/>
</dbReference>
<name>A0A848M6J4_PAELE</name>
<feature type="compositionally biased region" description="Polar residues" evidence="1">
    <location>
        <begin position="400"/>
        <end position="412"/>
    </location>
</feature>
<dbReference type="CDD" id="cd00060">
    <property type="entry name" value="FHA"/>
    <property type="match status" value="1"/>
</dbReference>
<keyword evidence="5" id="KW-1185">Reference proteome</keyword>
<sequence>MFGLTRDFVQDNGTFMVLCREERLDRSEISEVQMGMIRAVKMPHFLPLFLKEMDFNITLEYNITGKKMLAQALKTEKLSLTECYALLLQVITTLEDSSKYLLRAEQYILDENYMFMEGSIQSGMVYLTYLPLVQGASLGDQGLGSGIRDLLTRLLTSIRELKGNGIQTLIQFCGREDFNLGGLKTLLLELMAEDDGDIIPNTAKAHHPQPEHVQPQHMQPQRGAQKHVQPPHIQPKEAVSTDSVLNQDNVRSGSTPPFQLHTIQTEIPAKPSHHNRGWFPPPENLDDDWGGDALGELEEEGEESPARIYWLLGGLLGMAAIWRFLYMSSPGTAAMMISAAASVVVGVISFLGWKGKMRHAASVFTRPQKIADEDSGSLDFQEARSGKFRFQMERLTGLLSNRAGSSPSSTPVSAHRDSSDLSKENWRWGFPPSQHDDVEASDSQAGDSFRRQGDHYSVNTEIASAFAPADAGTVLLQPQREPGAGSMTSLQHKPSPYLEVSLPSQREHERVELRQAHFIIGRSEEVAQYVAASSGISRAHVELFRSPEGYRIKDLGSKNGTLLKGEPMIAYKDYPLEEGDVFVIAGGQYTFRAS</sequence>
<protein>
    <submittedName>
        <fullName evidence="4">FHA domain-containing protein</fullName>
    </submittedName>
</protein>
<evidence type="ECO:0000259" key="3">
    <source>
        <dbReference type="PROSITE" id="PS50006"/>
    </source>
</evidence>
<evidence type="ECO:0000313" key="5">
    <source>
        <dbReference type="Proteomes" id="UP000565468"/>
    </source>
</evidence>
<dbReference type="RefSeq" id="WP_169504563.1">
    <property type="nucleotide sequence ID" value="NZ_JABBPN010000005.1"/>
</dbReference>
<feature type="region of interest" description="Disordered" evidence="1">
    <location>
        <begin position="400"/>
        <end position="451"/>
    </location>
</feature>
<dbReference type="PANTHER" id="PTHR23308">
    <property type="entry name" value="NUCLEAR INHIBITOR OF PROTEIN PHOSPHATASE-1"/>
    <property type="match status" value="1"/>
</dbReference>
<feature type="transmembrane region" description="Helical" evidence="2">
    <location>
        <begin position="332"/>
        <end position="353"/>
    </location>
</feature>
<keyword evidence="2" id="KW-0472">Membrane</keyword>
<keyword evidence="2" id="KW-1133">Transmembrane helix</keyword>
<feature type="domain" description="FHA" evidence="3">
    <location>
        <begin position="518"/>
        <end position="568"/>
    </location>
</feature>
<dbReference type="PROSITE" id="PS50006">
    <property type="entry name" value="FHA_DOMAIN"/>
    <property type="match status" value="1"/>
</dbReference>
<proteinExistence type="predicted"/>
<dbReference type="Pfam" id="PF19909">
    <property type="entry name" value="DUF6382"/>
    <property type="match status" value="1"/>
</dbReference>
<dbReference type="SMART" id="SM00240">
    <property type="entry name" value="FHA"/>
    <property type="match status" value="1"/>
</dbReference>
<accession>A0A848M6J4</accession>
<dbReference type="InterPro" id="IPR045962">
    <property type="entry name" value="DUF6382"/>
</dbReference>
<dbReference type="Proteomes" id="UP000565468">
    <property type="component" value="Unassembled WGS sequence"/>
</dbReference>
<reference evidence="4 5" key="1">
    <citation type="submission" date="2020-04" db="EMBL/GenBank/DDBJ databases">
        <title>Paenibacillus algicola sp. nov., a novel marine bacterium producing alginate lyase.</title>
        <authorList>
            <person name="Huang H."/>
        </authorList>
    </citation>
    <scope>NUCLEOTIDE SEQUENCE [LARGE SCALE GENOMIC DNA]</scope>
    <source>
        <strain evidence="4 5">L7-75</strain>
    </source>
</reference>
<dbReference type="AlphaFoldDB" id="A0A848M6J4"/>
<evidence type="ECO:0000256" key="1">
    <source>
        <dbReference type="SAM" id="MobiDB-lite"/>
    </source>
</evidence>
<organism evidence="4 5">
    <name type="scientific">Paenibacillus lemnae</name>
    <dbReference type="NCBI Taxonomy" id="1330551"/>
    <lineage>
        <taxon>Bacteria</taxon>
        <taxon>Bacillati</taxon>
        <taxon>Bacillota</taxon>
        <taxon>Bacilli</taxon>
        <taxon>Bacillales</taxon>
        <taxon>Paenibacillaceae</taxon>
        <taxon>Paenibacillus</taxon>
    </lineage>
</organism>
<evidence type="ECO:0000256" key="2">
    <source>
        <dbReference type="SAM" id="Phobius"/>
    </source>
</evidence>
<dbReference type="InterPro" id="IPR008984">
    <property type="entry name" value="SMAD_FHA_dom_sf"/>
</dbReference>
<feature type="compositionally biased region" description="Low complexity" evidence="1">
    <location>
        <begin position="211"/>
        <end position="221"/>
    </location>
</feature>
<keyword evidence="2" id="KW-0812">Transmembrane</keyword>
<evidence type="ECO:0000313" key="4">
    <source>
        <dbReference type="EMBL" id="NMO95800.1"/>
    </source>
</evidence>
<dbReference type="Gene3D" id="2.60.200.20">
    <property type="match status" value="1"/>
</dbReference>
<feature type="region of interest" description="Disordered" evidence="1">
    <location>
        <begin position="201"/>
        <end position="231"/>
    </location>
</feature>
<gene>
    <name evidence="4" type="ORF">HII30_08460</name>
</gene>
<feature type="compositionally biased region" description="Basic and acidic residues" evidence="1">
    <location>
        <begin position="414"/>
        <end position="426"/>
    </location>
</feature>
<dbReference type="InterPro" id="IPR050923">
    <property type="entry name" value="Cell_Proc_Reg/RNA_Proc"/>
</dbReference>
<dbReference type="SUPFAM" id="SSF49879">
    <property type="entry name" value="SMAD/FHA domain"/>
    <property type="match status" value="1"/>
</dbReference>
<dbReference type="InterPro" id="IPR000253">
    <property type="entry name" value="FHA_dom"/>
</dbReference>
<dbReference type="Pfam" id="PF00498">
    <property type="entry name" value="FHA"/>
    <property type="match status" value="1"/>
</dbReference>